<dbReference type="InterPro" id="IPR006204">
    <property type="entry name" value="GHMP_kinase_N_dom"/>
</dbReference>
<accession>A0ABS1JKE8</accession>
<evidence type="ECO:0000259" key="4">
    <source>
        <dbReference type="Pfam" id="PF08544"/>
    </source>
</evidence>
<dbReference type="Pfam" id="PF08544">
    <property type="entry name" value="GHMP_kinases_C"/>
    <property type="match status" value="1"/>
</dbReference>
<sequence>MHTEFDTGVAAASRSWPFGRVQVHAPGRLHLGFLDPAGTLGRRFGSLGLVIDGPQTHVELGPACADSFDAPARDQDALARARAHVETLRRATGCRTPLALRLRSVLPAHAGLGSGTQLALAVGSAFCAAFDIPLTTPQLAFALGRGARSGVGVAGFEKGGLLVDGGPRADGSPAALLARVDLPAAWRVLLVLDPRLQGLSGAAEKAALARLAPLPRAAAADICHEVLMRVLPGAAGAEFEPFAAGLTHIQQLLGEHFAPAQEGRGFASEAVERLLRWVARNSQAGIGQSSWGPTGFAFLPSEAQAHAVLAAARAAGVVDAGLAVQVIRARNQGATVSDQRAGA</sequence>
<comment type="caution">
    <text evidence="5">The sequence shown here is derived from an EMBL/GenBank/DDBJ whole genome shotgun (WGS) entry which is preliminary data.</text>
</comment>
<dbReference type="InterPro" id="IPR004422">
    <property type="entry name" value="RFAP_synthase"/>
</dbReference>
<protein>
    <submittedName>
        <fullName evidence="5">Beta-ribofuranosylaminobenzene 5'-phosphate synthase</fullName>
    </submittedName>
</protein>
<dbReference type="Pfam" id="PF00288">
    <property type="entry name" value="GHMP_kinases_N"/>
    <property type="match status" value="1"/>
</dbReference>
<evidence type="ECO:0000313" key="5">
    <source>
        <dbReference type="EMBL" id="MBL0424697.1"/>
    </source>
</evidence>
<organism evidence="5 6">
    <name type="scientific">Ramlibacter alkalitolerans</name>
    <dbReference type="NCBI Taxonomy" id="2039631"/>
    <lineage>
        <taxon>Bacteria</taxon>
        <taxon>Pseudomonadati</taxon>
        <taxon>Pseudomonadota</taxon>
        <taxon>Betaproteobacteria</taxon>
        <taxon>Burkholderiales</taxon>
        <taxon>Comamonadaceae</taxon>
        <taxon>Ramlibacter</taxon>
    </lineage>
</organism>
<feature type="domain" description="GHMP kinase C-terminal" evidence="4">
    <location>
        <begin position="259"/>
        <end position="316"/>
    </location>
</feature>
<evidence type="ECO:0000313" key="6">
    <source>
        <dbReference type="Proteomes" id="UP000622707"/>
    </source>
</evidence>
<dbReference type="PANTHER" id="PTHR20861">
    <property type="entry name" value="HOMOSERINE/4-DIPHOSPHOCYTIDYL-2-C-METHYL-D-ERYTHRITOL KINASE"/>
    <property type="match status" value="1"/>
</dbReference>
<dbReference type="Gene3D" id="3.30.230.10">
    <property type="match status" value="1"/>
</dbReference>
<name>A0ABS1JKE8_9BURK</name>
<evidence type="ECO:0000256" key="2">
    <source>
        <dbReference type="ARBA" id="ARBA00022777"/>
    </source>
</evidence>
<keyword evidence="1" id="KW-0808">Transferase</keyword>
<dbReference type="InterPro" id="IPR014721">
    <property type="entry name" value="Ribsml_uS5_D2-typ_fold_subgr"/>
</dbReference>
<dbReference type="PIRSF" id="PIRSF004884">
    <property type="entry name" value="Sugar_kin_arch"/>
    <property type="match status" value="1"/>
</dbReference>
<dbReference type="InterPro" id="IPR020568">
    <property type="entry name" value="Ribosomal_Su5_D2-typ_SF"/>
</dbReference>
<dbReference type="Proteomes" id="UP000622707">
    <property type="component" value="Unassembled WGS sequence"/>
</dbReference>
<evidence type="ECO:0000256" key="1">
    <source>
        <dbReference type="ARBA" id="ARBA00022679"/>
    </source>
</evidence>
<evidence type="ECO:0000259" key="3">
    <source>
        <dbReference type="Pfam" id="PF00288"/>
    </source>
</evidence>
<dbReference type="InterPro" id="IPR013750">
    <property type="entry name" value="GHMP_kinase_C_dom"/>
</dbReference>
<keyword evidence="2" id="KW-0418">Kinase</keyword>
<dbReference type="EMBL" id="JAEQND010000003">
    <property type="protein sequence ID" value="MBL0424697.1"/>
    <property type="molecule type" value="Genomic_DNA"/>
</dbReference>
<proteinExistence type="predicted"/>
<keyword evidence="6" id="KW-1185">Reference proteome</keyword>
<gene>
    <name evidence="5" type="ORF">JI746_06205</name>
</gene>
<dbReference type="SUPFAM" id="SSF54211">
    <property type="entry name" value="Ribosomal protein S5 domain 2-like"/>
    <property type="match status" value="1"/>
</dbReference>
<dbReference type="RefSeq" id="WP_201687935.1">
    <property type="nucleotide sequence ID" value="NZ_JAEQND010000003.1"/>
</dbReference>
<dbReference type="NCBIfam" id="TIGR00144">
    <property type="entry name" value="beta_RFAP_syn"/>
    <property type="match status" value="1"/>
</dbReference>
<dbReference type="PANTHER" id="PTHR20861:SF6">
    <property type="entry name" value="BETA-RIBOFURANOSYLPHENOL 5'-PHOSPHATE SYNTHASE"/>
    <property type="match status" value="1"/>
</dbReference>
<reference evidence="5 6" key="1">
    <citation type="journal article" date="2017" name="Int. J. Syst. Evol. Microbiol.">
        <title>Ramlibacter alkalitolerans sp. nov., alkali-tolerant bacterium isolated from soil of ginseng.</title>
        <authorList>
            <person name="Lee D.H."/>
            <person name="Cha C.J."/>
        </authorList>
    </citation>
    <scope>NUCLEOTIDE SEQUENCE [LARGE SCALE GENOMIC DNA]</scope>
    <source>
        <strain evidence="5 6">KACC 19305</strain>
    </source>
</reference>
<feature type="domain" description="GHMP kinase N-terminal" evidence="3">
    <location>
        <begin position="85"/>
        <end position="150"/>
    </location>
</feature>